<proteinExistence type="predicted"/>
<evidence type="ECO:0000313" key="1">
    <source>
        <dbReference type="EnsemblPlants" id="AET7Gv20613700.1"/>
    </source>
</evidence>
<dbReference type="Gramene" id="AET7Gv20613700.1">
    <property type="protein sequence ID" value="AET7Gv20613700.1"/>
    <property type="gene ID" value="AET7Gv20613700"/>
</dbReference>
<evidence type="ECO:0008006" key="3">
    <source>
        <dbReference type="Google" id="ProtNLM"/>
    </source>
</evidence>
<accession>A0A453RKI6</accession>
<sequence length="54" mass="6019">NSVCSLPNIHGEQTYGYNTSKIRKLGLEFRGVEEMFDDSVESLKAHGYLREGAA</sequence>
<name>A0A453RKI6_AEGTS</name>
<reference evidence="1" key="3">
    <citation type="journal article" date="2017" name="Nature">
        <title>Genome sequence of the progenitor of the wheat D genome Aegilops tauschii.</title>
        <authorList>
            <person name="Luo M.C."/>
            <person name="Gu Y.Q."/>
            <person name="Puiu D."/>
            <person name="Wang H."/>
            <person name="Twardziok S.O."/>
            <person name="Deal K.R."/>
            <person name="Huo N."/>
            <person name="Zhu T."/>
            <person name="Wang L."/>
            <person name="Wang Y."/>
            <person name="McGuire P.E."/>
            <person name="Liu S."/>
            <person name="Long H."/>
            <person name="Ramasamy R.K."/>
            <person name="Rodriguez J.C."/>
            <person name="Van S.L."/>
            <person name="Yuan L."/>
            <person name="Wang Z."/>
            <person name="Xia Z."/>
            <person name="Xiao L."/>
            <person name="Anderson O.D."/>
            <person name="Ouyang S."/>
            <person name="Liang Y."/>
            <person name="Zimin A.V."/>
            <person name="Pertea G."/>
            <person name="Qi P."/>
            <person name="Bennetzen J.L."/>
            <person name="Dai X."/>
            <person name="Dawson M.W."/>
            <person name="Muller H.G."/>
            <person name="Kugler K."/>
            <person name="Rivarola-Duarte L."/>
            <person name="Spannagl M."/>
            <person name="Mayer K.F.X."/>
            <person name="Lu F.H."/>
            <person name="Bevan M.W."/>
            <person name="Leroy P."/>
            <person name="Li P."/>
            <person name="You F.M."/>
            <person name="Sun Q."/>
            <person name="Liu Z."/>
            <person name="Lyons E."/>
            <person name="Wicker T."/>
            <person name="Salzberg S.L."/>
            <person name="Devos K.M."/>
            <person name="Dvorak J."/>
        </authorList>
    </citation>
    <scope>NUCLEOTIDE SEQUENCE [LARGE SCALE GENOMIC DNA]</scope>
    <source>
        <strain evidence="1">cv. AL8/78</strain>
    </source>
</reference>
<keyword evidence="2" id="KW-1185">Reference proteome</keyword>
<reference evidence="1" key="4">
    <citation type="submission" date="2019-03" db="UniProtKB">
        <authorList>
            <consortium name="EnsemblPlants"/>
        </authorList>
    </citation>
    <scope>IDENTIFICATION</scope>
</reference>
<dbReference type="Proteomes" id="UP000015105">
    <property type="component" value="Chromosome 7D"/>
</dbReference>
<reference evidence="1" key="5">
    <citation type="journal article" date="2021" name="G3 (Bethesda)">
        <title>Aegilops tauschii genome assembly Aet v5.0 features greater sequence contiguity and improved annotation.</title>
        <authorList>
            <person name="Wang L."/>
            <person name="Zhu T."/>
            <person name="Rodriguez J.C."/>
            <person name="Deal K.R."/>
            <person name="Dubcovsky J."/>
            <person name="McGuire P.E."/>
            <person name="Lux T."/>
            <person name="Spannagl M."/>
            <person name="Mayer K.F.X."/>
            <person name="Baldrich P."/>
            <person name="Meyers B.C."/>
            <person name="Huo N."/>
            <person name="Gu Y.Q."/>
            <person name="Zhou H."/>
            <person name="Devos K.M."/>
            <person name="Bennetzen J.L."/>
            <person name="Unver T."/>
            <person name="Budak H."/>
            <person name="Gulick P.J."/>
            <person name="Galiba G."/>
            <person name="Kalapos B."/>
            <person name="Nelson D.R."/>
            <person name="Li P."/>
            <person name="You F.M."/>
            <person name="Luo M.C."/>
            <person name="Dvorak J."/>
        </authorList>
    </citation>
    <scope>NUCLEOTIDE SEQUENCE [LARGE SCALE GENOMIC DNA]</scope>
    <source>
        <strain evidence="1">cv. AL8/78</strain>
    </source>
</reference>
<organism evidence="1 2">
    <name type="scientific">Aegilops tauschii subsp. strangulata</name>
    <name type="common">Goatgrass</name>
    <dbReference type="NCBI Taxonomy" id="200361"/>
    <lineage>
        <taxon>Eukaryota</taxon>
        <taxon>Viridiplantae</taxon>
        <taxon>Streptophyta</taxon>
        <taxon>Embryophyta</taxon>
        <taxon>Tracheophyta</taxon>
        <taxon>Spermatophyta</taxon>
        <taxon>Magnoliopsida</taxon>
        <taxon>Liliopsida</taxon>
        <taxon>Poales</taxon>
        <taxon>Poaceae</taxon>
        <taxon>BOP clade</taxon>
        <taxon>Pooideae</taxon>
        <taxon>Triticodae</taxon>
        <taxon>Triticeae</taxon>
        <taxon>Triticinae</taxon>
        <taxon>Aegilops</taxon>
    </lineage>
</organism>
<reference evidence="2" key="2">
    <citation type="journal article" date="2017" name="Nat. Plants">
        <title>The Aegilops tauschii genome reveals multiple impacts of transposons.</title>
        <authorList>
            <person name="Zhao G."/>
            <person name="Zou C."/>
            <person name="Li K."/>
            <person name="Wang K."/>
            <person name="Li T."/>
            <person name="Gao L."/>
            <person name="Zhang X."/>
            <person name="Wang H."/>
            <person name="Yang Z."/>
            <person name="Liu X."/>
            <person name="Jiang W."/>
            <person name="Mao L."/>
            <person name="Kong X."/>
            <person name="Jiao Y."/>
            <person name="Jia J."/>
        </authorList>
    </citation>
    <scope>NUCLEOTIDE SEQUENCE [LARGE SCALE GENOMIC DNA]</scope>
    <source>
        <strain evidence="2">cv. AL8/78</strain>
    </source>
</reference>
<protein>
    <recommendedName>
        <fullName evidence="3">NAD-dependent epimerase/dehydratase domain-containing protein</fullName>
    </recommendedName>
</protein>
<dbReference type="AlphaFoldDB" id="A0A453RKI6"/>
<dbReference type="Gene3D" id="3.40.50.720">
    <property type="entry name" value="NAD(P)-binding Rossmann-like Domain"/>
    <property type="match status" value="1"/>
</dbReference>
<reference evidence="2" key="1">
    <citation type="journal article" date="2014" name="Science">
        <title>Ancient hybridizations among the ancestral genomes of bread wheat.</title>
        <authorList>
            <consortium name="International Wheat Genome Sequencing Consortium,"/>
            <person name="Marcussen T."/>
            <person name="Sandve S.R."/>
            <person name="Heier L."/>
            <person name="Spannagl M."/>
            <person name="Pfeifer M."/>
            <person name="Jakobsen K.S."/>
            <person name="Wulff B.B."/>
            <person name="Steuernagel B."/>
            <person name="Mayer K.F."/>
            <person name="Olsen O.A."/>
        </authorList>
    </citation>
    <scope>NUCLEOTIDE SEQUENCE [LARGE SCALE GENOMIC DNA]</scope>
    <source>
        <strain evidence="2">cv. AL8/78</strain>
    </source>
</reference>
<evidence type="ECO:0000313" key="2">
    <source>
        <dbReference type="Proteomes" id="UP000015105"/>
    </source>
</evidence>
<dbReference type="EnsemblPlants" id="AET7Gv20613700.1">
    <property type="protein sequence ID" value="AET7Gv20613700.1"/>
    <property type="gene ID" value="AET7Gv20613700"/>
</dbReference>